<evidence type="ECO:0000313" key="15">
    <source>
        <dbReference type="EMBL" id="KPQ14447.1"/>
    </source>
</evidence>
<dbReference type="InterPro" id="IPR039426">
    <property type="entry name" value="TonB-dep_rcpt-like"/>
</dbReference>
<dbReference type="STRING" id="1305737.GCA_000526355_01545"/>
<feature type="signal peptide" evidence="12">
    <location>
        <begin position="1"/>
        <end position="20"/>
    </location>
</feature>
<dbReference type="SUPFAM" id="SSF56935">
    <property type="entry name" value="Porins"/>
    <property type="match status" value="1"/>
</dbReference>
<keyword evidence="7 10" id="KW-0472">Membrane</keyword>
<dbReference type="eggNOG" id="COG4771">
    <property type="taxonomic scope" value="Bacteria"/>
</dbReference>
<evidence type="ECO:0000256" key="2">
    <source>
        <dbReference type="ARBA" id="ARBA00022448"/>
    </source>
</evidence>
<protein>
    <submittedName>
        <fullName evidence="15">TonB-dependent receptor</fullName>
    </submittedName>
</protein>
<dbReference type="InterPro" id="IPR036942">
    <property type="entry name" value="Beta-barrel_TonB_sf"/>
</dbReference>
<evidence type="ECO:0000256" key="12">
    <source>
        <dbReference type="SAM" id="SignalP"/>
    </source>
</evidence>
<evidence type="ECO:0000256" key="3">
    <source>
        <dbReference type="ARBA" id="ARBA00022452"/>
    </source>
</evidence>
<keyword evidence="9 10" id="KW-0998">Cell outer membrane</keyword>
<evidence type="ECO:0000256" key="10">
    <source>
        <dbReference type="PROSITE-ProRule" id="PRU01360"/>
    </source>
</evidence>
<dbReference type="Pfam" id="PF00593">
    <property type="entry name" value="TonB_dep_Rec_b-barrel"/>
    <property type="match status" value="1"/>
</dbReference>
<dbReference type="Pfam" id="PF07715">
    <property type="entry name" value="Plug"/>
    <property type="match status" value="1"/>
</dbReference>
<accession>A0A0P7Y8B9</accession>
<evidence type="ECO:0000256" key="7">
    <source>
        <dbReference type="ARBA" id="ARBA00023136"/>
    </source>
</evidence>
<keyword evidence="2 10" id="KW-0813">Transport</keyword>
<dbReference type="PANTHER" id="PTHR30069:SF29">
    <property type="entry name" value="HEMOGLOBIN AND HEMOGLOBIN-HAPTOGLOBIN-BINDING PROTEIN 1-RELATED"/>
    <property type="match status" value="1"/>
</dbReference>
<dbReference type="InterPro" id="IPR008969">
    <property type="entry name" value="CarboxyPept-like_regulatory"/>
</dbReference>
<comment type="caution">
    <text evidence="15">The sequence shown here is derived from an EMBL/GenBank/DDBJ whole genome shotgun (WGS) entry which is preliminary data.</text>
</comment>
<dbReference type="AlphaFoldDB" id="A0A0P7Y8B9"/>
<feature type="domain" description="TonB-dependent receptor-like beta-barrel" evidence="13">
    <location>
        <begin position="281"/>
        <end position="729"/>
    </location>
</feature>
<feature type="domain" description="TonB-dependent receptor plug" evidence="14">
    <location>
        <begin position="121"/>
        <end position="225"/>
    </location>
</feature>
<dbReference type="PROSITE" id="PS52016">
    <property type="entry name" value="TONB_DEPENDENT_REC_3"/>
    <property type="match status" value="1"/>
</dbReference>
<dbReference type="Proteomes" id="UP000050421">
    <property type="component" value="Unassembled WGS sequence"/>
</dbReference>
<keyword evidence="5 12" id="KW-0732">Signal</keyword>
<keyword evidence="6 11" id="KW-0798">TonB box</keyword>
<dbReference type="SUPFAM" id="SSF49464">
    <property type="entry name" value="Carboxypeptidase regulatory domain-like"/>
    <property type="match status" value="1"/>
</dbReference>
<dbReference type="InterPro" id="IPR037066">
    <property type="entry name" value="Plug_dom_sf"/>
</dbReference>
<evidence type="ECO:0000256" key="9">
    <source>
        <dbReference type="ARBA" id="ARBA00023237"/>
    </source>
</evidence>
<dbReference type="Gene3D" id="2.60.40.1120">
    <property type="entry name" value="Carboxypeptidase-like, regulatory domain"/>
    <property type="match status" value="1"/>
</dbReference>
<dbReference type="OrthoDB" id="9795928at2"/>
<dbReference type="InterPro" id="IPR012910">
    <property type="entry name" value="Plug_dom"/>
</dbReference>
<dbReference type="InterPro" id="IPR000531">
    <property type="entry name" value="Beta-barrel_TonB"/>
</dbReference>
<evidence type="ECO:0000256" key="8">
    <source>
        <dbReference type="ARBA" id="ARBA00023170"/>
    </source>
</evidence>
<evidence type="ECO:0000256" key="5">
    <source>
        <dbReference type="ARBA" id="ARBA00022729"/>
    </source>
</evidence>
<dbReference type="Pfam" id="PF13715">
    <property type="entry name" value="CarbopepD_reg_2"/>
    <property type="match status" value="1"/>
</dbReference>
<dbReference type="Gene3D" id="2.40.170.20">
    <property type="entry name" value="TonB-dependent receptor, beta-barrel domain"/>
    <property type="match status" value="1"/>
</dbReference>
<dbReference type="GO" id="GO:0044718">
    <property type="term" value="P:siderophore transmembrane transport"/>
    <property type="evidence" value="ECO:0007669"/>
    <property type="project" value="TreeGrafter"/>
</dbReference>
<name>A0A0P7Y8B9_9BACT</name>
<evidence type="ECO:0000256" key="4">
    <source>
        <dbReference type="ARBA" id="ARBA00022692"/>
    </source>
</evidence>
<evidence type="ECO:0000313" key="16">
    <source>
        <dbReference type="Proteomes" id="UP000050421"/>
    </source>
</evidence>
<keyword evidence="3 10" id="KW-1134">Transmembrane beta strand</keyword>
<reference evidence="15 16" key="1">
    <citation type="submission" date="2015-09" db="EMBL/GenBank/DDBJ databases">
        <title>Identification and resolution of microdiversity through metagenomic sequencing of parallel consortia.</title>
        <authorList>
            <person name="Nelson W.C."/>
            <person name="Romine M.F."/>
            <person name="Lindemann S.R."/>
        </authorList>
    </citation>
    <scope>NUCLEOTIDE SEQUENCE [LARGE SCALE GENOMIC DNA]</scope>
    <source>
        <strain evidence="15">HL-49</strain>
    </source>
</reference>
<keyword evidence="8 15" id="KW-0675">Receptor</keyword>
<dbReference type="PATRIC" id="fig|1305737.6.peg.2751"/>
<dbReference type="Gene3D" id="2.170.130.10">
    <property type="entry name" value="TonB-dependent receptor, plug domain"/>
    <property type="match status" value="1"/>
</dbReference>
<dbReference type="EMBL" id="LJXT01000064">
    <property type="protein sequence ID" value="KPQ14447.1"/>
    <property type="molecule type" value="Genomic_DNA"/>
</dbReference>
<comment type="subcellular location">
    <subcellularLocation>
        <location evidence="1 10">Cell outer membrane</location>
        <topology evidence="1 10">Multi-pass membrane protein</topology>
    </subcellularLocation>
</comment>
<evidence type="ECO:0000259" key="14">
    <source>
        <dbReference type="Pfam" id="PF07715"/>
    </source>
</evidence>
<evidence type="ECO:0000256" key="11">
    <source>
        <dbReference type="RuleBase" id="RU003357"/>
    </source>
</evidence>
<gene>
    <name evidence="15" type="primary">fhuA-2</name>
    <name evidence="15" type="ORF">HLUCCX10_10635</name>
</gene>
<organism evidence="15 16">
    <name type="scientific">Algoriphagus marincola HL-49</name>
    <dbReference type="NCBI Taxonomy" id="1305737"/>
    <lineage>
        <taxon>Bacteria</taxon>
        <taxon>Pseudomonadati</taxon>
        <taxon>Bacteroidota</taxon>
        <taxon>Cytophagia</taxon>
        <taxon>Cytophagales</taxon>
        <taxon>Cyclobacteriaceae</taxon>
        <taxon>Algoriphagus</taxon>
    </lineage>
</organism>
<sequence length="767" mass="85142">MIKRAFIFGIFLVAAMHSQAQNLIKGKISDPSGIPVKGVNVLLYQSKTGTVSREDGSYRLAVPANLKVITLEFSYIGYRTQIKTIELKIDAEADFILDTQMEESPLELQEITVTAGFVKEKDEVPYPIEVVKKEEMVSFGEPTLPRAISRTPGVYFSSFGLGGGQPIIRGLSNTNLVLLNNGIKQEAFQFSSNHPFLIDEYTASHIEILKGPASLQYGSDAVAGVINVIRERPAKPNSIDGDIISQYHSNTDGLLNSLGLRIGLDKFFFGFRGSVKSHKDFTDGDKNIIDNTRLNEGNLSFNSGFRSDRGLFTLNYNFTDAKYGIQNQPQINLFSSPLASSLLIEDRKNEVWYQDLKNQSINSNNTVFLGKNTLSVDLGYQSNIRELVAGGINPQGDLLTPTVTSMQLNTLTYNTKFIMPSGDNNFIFGINGAIINNEADEEKANIPMPDAKINDLGFYAIGDFQLSENIILTSGLRYDYRNMKSFPIATENTDRYEVDNSYNNINGSVGLIYNFTENQFFKANIARGFRSPNIPELTQNGIHGGRFERGDPDLDAQSNYQVDFTYHLHTQWATLNIAPFFNSIDNYIYLVMTDADAPIGGGKIFQHVQDDANLHGGEIALDIHPITWLGVHGSYSMIRADIKNNAEGVEHPTFTPQDRLTGEVKFQKNQVGPFIRPFFSLEVLNFFKQSRTGQNEASSPAYTLLNARLGASLGVGKQELDLFIAGSNLGNETYIDHLSVTKPLGLNMIGRNITFGLRLPFNLKSTQ</sequence>
<comment type="similarity">
    <text evidence="10 11">Belongs to the TonB-dependent receptor family.</text>
</comment>
<dbReference type="CDD" id="cd01347">
    <property type="entry name" value="ligand_gated_channel"/>
    <property type="match status" value="1"/>
</dbReference>
<evidence type="ECO:0000259" key="13">
    <source>
        <dbReference type="Pfam" id="PF00593"/>
    </source>
</evidence>
<evidence type="ECO:0000256" key="6">
    <source>
        <dbReference type="ARBA" id="ARBA00023077"/>
    </source>
</evidence>
<dbReference type="PANTHER" id="PTHR30069">
    <property type="entry name" value="TONB-DEPENDENT OUTER MEMBRANE RECEPTOR"/>
    <property type="match status" value="1"/>
</dbReference>
<dbReference type="GO" id="GO:0015344">
    <property type="term" value="F:siderophore uptake transmembrane transporter activity"/>
    <property type="evidence" value="ECO:0007669"/>
    <property type="project" value="TreeGrafter"/>
</dbReference>
<keyword evidence="4 10" id="KW-0812">Transmembrane</keyword>
<proteinExistence type="inferred from homology"/>
<dbReference type="GO" id="GO:0009279">
    <property type="term" value="C:cell outer membrane"/>
    <property type="evidence" value="ECO:0007669"/>
    <property type="project" value="UniProtKB-SubCell"/>
</dbReference>
<feature type="chain" id="PRO_5006146052" evidence="12">
    <location>
        <begin position="21"/>
        <end position="767"/>
    </location>
</feature>
<evidence type="ECO:0000256" key="1">
    <source>
        <dbReference type="ARBA" id="ARBA00004571"/>
    </source>
</evidence>